<evidence type="ECO:0000313" key="16">
    <source>
        <dbReference type="EMBL" id="QBA31151.1"/>
    </source>
</evidence>
<dbReference type="Gene3D" id="2.60.40.60">
    <property type="entry name" value="Cadherins"/>
    <property type="match status" value="7"/>
</dbReference>
<dbReference type="GO" id="GO:0005886">
    <property type="term" value="C:plasma membrane"/>
    <property type="evidence" value="ECO:0007669"/>
    <property type="project" value="UniProtKB-SubCell"/>
</dbReference>
<feature type="domain" description="Cadherin" evidence="15">
    <location>
        <begin position="543"/>
        <end position="646"/>
    </location>
</feature>
<evidence type="ECO:0000256" key="6">
    <source>
        <dbReference type="ARBA" id="ARBA00022837"/>
    </source>
</evidence>
<evidence type="ECO:0000256" key="3">
    <source>
        <dbReference type="ARBA" id="ARBA00022692"/>
    </source>
</evidence>
<evidence type="ECO:0000256" key="5">
    <source>
        <dbReference type="ARBA" id="ARBA00022737"/>
    </source>
</evidence>
<dbReference type="PROSITE" id="PS50268">
    <property type="entry name" value="CADHERIN_2"/>
    <property type="match status" value="7"/>
</dbReference>
<evidence type="ECO:0000256" key="13">
    <source>
        <dbReference type="SAM" id="Phobius"/>
    </source>
</evidence>
<dbReference type="EMBL" id="MK216683">
    <property type="protein sequence ID" value="QBA31151.1"/>
    <property type="molecule type" value="mRNA"/>
</dbReference>
<dbReference type="InterPro" id="IPR013164">
    <property type="entry name" value="Cadherin_N"/>
</dbReference>
<keyword evidence="6 11" id="KW-0106">Calcium</keyword>
<proteinExistence type="evidence at transcript level"/>
<feature type="domain" description="Cadherin" evidence="15">
    <location>
        <begin position="333"/>
        <end position="438"/>
    </location>
</feature>
<dbReference type="PANTHER" id="PTHR24028:SF146">
    <property type="entry name" value="CADHERIN 96CB, ISOFORM D-RELATED"/>
    <property type="match status" value="1"/>
</dbReference>
<feature type="domain" description="Cadherin" evidence="15">
    <location>
        <begin position="661"/>
        <end position="759"/>
    </location>
</feature>
<dbReference type="InterPro" id="IPR002126">
    <property type="entry name" value="Cadherin-like_dom"/>
</dbReference>
<feature type="domain" description="Cadherin" evidence="15">
    <location>
        <begin position="120"/>
        <end position="226"/>
    </location>
</feature>
<dbReference type="InterPro" id="IPR020894">
    <property type="entry name" value="Cadherin_CS"/>
</dbReference>
<evidence type="ECO:0000256" key="14">
    <source>
        <dbReference type="SAM" id="SignalP"/>
    </source>
</evidence>
<evidence type="ECO:0000256" key="9">
    <source>
        <dbReference type="ARBA" id="ARBA00023136"/>
    </source>
</evidence>
<feature type="signal peptide" evidence="14">
    <location>
        <begin position="1"/>
        <end position="20"/>
    </location>
</feature>
<feature type="domain" description="Cadherin" evidence="15">
    <location>
        <begin position="439"/>
        <end position="542"/>
    </location>
</feature>
<evidence type="ECO:0000256" key="4">
    <source>
        <dbReference type="ARBA" id="ARBA00022729"/>
    </source>
</evidence>
<evidence type="ECO:0000259" key="15">
    <source>
        <dbReference type="PROSITE" id="PS50268"/>
    </source>
</evidence>
<organism evidence="16">
    <name type="scientific">Octopus vulgaris</name>
    <name type="common">Common octopus</name>
    <dbReference type="NCBI Taxonomy" id="6645"/>
    <lineage>
        <taxon>Eukaryota</taxon>
        <taxon>Metazoa</taxon>
        <taxon>Spiralia</taxon>
        <taxon>Lophotrochozoa</taxon>
        <taxon>Mollusca</taxon>
        <taxon>Cephalopoda</taxon>
        <taxon>Coleoidea</taxon>
        <taxon>Octopodiformes</taxon>
        <taxon>Octopoda</taxon>
        <taxon>Incirrata</taxon>
        <taxon>Octopodidae</taxon>
        <taxon>Octopus</taxon>
    </lineage>
</organism>
<keyword evidence="8 13" id="KW-1133">Transmembrane helix</keyword>
<dbReference type="InterPro" id="IPR050174">
    <property type="entry name" value="Protocadherin/Cadherin-CA"/>
</dbReference>
<comment type="subcellular location">
    <subcellularLocation>
        <location evidence="1">Cell membrane</location>
        <topology evidence="1">Single-pass type I membrane protein</topology>
    </subcellularLocation>
</comment>
<dbReference type="PANTHER" id="PTHR24028">
    <property type="entry name" value="CADHERIN-87A"/>
    <property type="match status" value="1"/>
</dbReference>
<keyword evidence="5" id="KW-0677">Repeat</keyword>
<feature type="compositionally biased region" description="Polar residues" evidence="12">
    <location>
        <begin position="867"/>
        <end position="881"/>
    </location>
</feature>
<evidence type="ECO:0000256" key="11">
    <source>
        <dbReference type="PROSITE-ProRule" id="PRU00043"/>
    </source>
</evidence>
<dbReference type="PROSITE" id="PS00232">
    <property type="entry name" value="CADHERIN_1"/>
    <property type="match status" value="5"/>
</dbReference>
<accession>A0A411DZ33</accession>
<dbReference type="PRINTS" id="PR00205">
    <property type="entry name" value="CADHERIN"/>
</dbReference>
<dbReference type="AlphaFoldDB" id="A0A411DZ33"/>
<feature type="chain" id="PRO_5019425242" evidence="14">
    <location>
        <begin position="21"/>
        <end position="926"/>
    </location>
</feature>
<evidence type="ECO:0000256" key="2">
    <source>
        <dbReference type="ARBA" id="ARBA00022475"/>
    </source>
</evidence>
<dbReference type="FunFam" id="2.60.40.60:FF:000007">
    <property type="entry name" value="Protocadherin alpha 2"/>
    <property type="match status" value="1"/>
</dbReference>
<keyword evidence="2" id="KW-1003">Cell membrane</keyword>
<dbReference type="FunFam" id="2.60.40.60:FF:000020">
    <property type="entry name" value="Dachsous cadherin-related 1b"/>
    <property type="match status" value="2"/>
</dbReference>
<feature type="domain" description="Cadherin" evidence="15">
    <location>
        <begin position="227"/>
        <end position="332"/>
    </location>
</feature>
<dbReference type="GO" id="GO:0007156">
    <property type="term" value="P:homophilic cell adhesion via plasma membrane adhesion molecules"/>
    <property type="evidence" value="ECO:0007669"/>
    <property type="project" value="InterPro"/>
</dbReference>
<keyword evidence="9 13" id="KW-0472">Membrane</keyword>
<dbReference type="GO" id="GO:0005509">
    <property type="term" value="F:calcium ion binding"/>
    <property type="evidence" value="ECO:0007669"/>
    <property type="project" value="UniProtKB-UniRule"/>
</dbReference>
<keyword evidence="7" id="KW-0130">Cell adhesion</keyword>
<evidence type="ECO:0000256" key="8">
    <source>
        <dbReference type="ARBA" id="ARBA00022989"/>
    </source>
</evidence>
<keyword evidence="4 14" id="KW-0732">Signal</keyword>
<evidence type="ECO:0000256" key="7">
    <source>
        <dbReference type="ARBA" id="ARBA00022889"/>
    </source>
</evidence>
<dbReference type="FunFam" id="2.60.40.60:FF:000004">
    <property type="entry name" value="Protocadherin 1 gamma 2"/>
    <property type="match status" value="1"/>
</dbReference>
<dbReference type="CDD" id="cd11304">
    <property type="entry name" value="Cadherin_repeat"/>
    <property type="match status" value="7"/>
</dbReference>
<keyword evidence="3 13" id="KW-0812">Transmembrane</keyword>
<dbReference type="FunFam" id="2.60.40.60:FF:000002">
    <property type="entry name" value="Protocadherin alpha 2"/>
    <property type="match status" value="1"/>
</dbReference>
<evidence type="ECO:0000256" key="12">
    <source>
        <dbReference type="SAM" id="MobiDB-lite"/>
    </source>
</evidence>
<dbReference type="SMART" id="SM00112">
    <property type="entry name" value="CA"/>
    <property type="match status" value="7"/>
</dbReference>
<keyword evidence="10" id="KW-0325">Glycoprotein</keyword>
<dbReference type="Pfam" id="PF00028">
    <property type="entry name" value="Cadherin"/>
    <property type="match status" value="6"/>
</dbReference>
<evidence type="ECO:0000256" key="10">
    <source>
        <dbReference type="ARBA" id="ARBA00023180"/>
    </source>
</evidence>
<dbReference type="Pfam" id="PF08266">
    <property type="entry name" value="Cadherin_2"/>
    <property type="match status" value="1"/>
</dbReference>
<dbReference type="InterPro" id="IPR015919">
    <property type="entry name" value="Cadherin-like_sf"/>
</dbReference>
<evidence type="ECO:0000256" key="1">
    <source>
        <dbReference type="ARBA" id="ARBA00004251"/>
    </source>
</evidence>
<reference evidence="16" key="1">
    <citation type="journal article" date="2019" name="Front. Physiol.">
        <title>In silico Identification and Expression of Protocadherin Gene Family in Octopus vulgaris.</title>
        <authorList>
            <person name="Styfhals R."/>
            <person name="Seuntjens E."/>
            <person name="Simakov O."/>
            <person name="Sanges R."/>
            <person name="Fiorito G."/>
        </authorList>
    </citation>
    <scope>NUCLEOTIDE SEQUENCE</scope>
    <source>
        <strain evidence="16">C27606_g2_i2</strain>
    </source>
</reference>
<sequence length="926" mass="103602">MPALLILFFLACFGFCPVIAELTFHVYEESPISTYIGSVYDTSKSNKSSRFFFIEPKTDLFRINKDSGKIFTDKRINREDLCGSDSSCALTTKVRIDSVTIEIVTVKIYIDDINDNAPIFYKIETLKISENSSPDKIYSIEEAWDFDSGNNSAIYYTLLDDENNAFSLIQNEGQLQGLKVNKILDYEEQTFYQLTLVAKDQGIPQRSGSTFINITVLDENDNSPIFEKVVYNQTIFENVPVSSTILRLHAVDKDSGENGEVKYKLSHKTSLSIREIFEVKESSGTVILKGSLGEKYQYSFDVIAYDQGSRRRSASVTVTINIVDINDNSPVITIDPSLANVSESETVGSHVAVAYIHDKDKGDNGKVNCSIAVNSQYFDLNLISSITYEILIKHELDFEHITTYNITVECEDNGIPKLKGENTLVVSVIDENDNPPVFTSDIKIVDITENNKVPEIITQVKATDKDYGMNSEIYYYLDSDNASDFILDNRTGIIMTNKIFDRETISVVQIKVLAVDCGILPLTGTGTVQLKILDANDNIPKFQKQHYEFHTLEAQARNATIGTVEAKDLDAGENGTVTYVIENSNRASELFTVTDGVLRTKAVLNHRKGRRYDFLVVATDHGKKPLNSSTSITVIVEDANDNRPFIIYPSVANNSISISYEMTLADRPISQVVAFDDDEGENARLSYFLEDIPETTSFFRINETSGEIMLIKNGNVSRPRQKYKLLISVKDHGKPAQNTTTVLFVNITDGKPLTSKPLTSKPNILEIILPICIVFIILIIIGIGYMRSRTNKEKRRYFAKRHEDASLRRKRDNFPKENEFNNNSGKSEALKRSTSEGNDAQSLQGKENSHEAAGSLPPDIHTRTEESGNNVSKEPSFQYSNLLCKDDANNSPPEESEESQIRVEPEVNFPLDRASIKGSSAALIQA</sequence>
<feature type="domain" description="Cadherin" evidence="15">
    <location>
        <begin position="18"/>
        <end position="120"/>
    </location>
</feature>
<dbReference type="SUPFAM" id="SSF49313">
    <property type="entry name" value="Cadherin-like"/>
    <property type="match status" value="7"/>
</dbReference>
<name>A0A411DZ33_OCTVU</name>
<dbReference type="FunFam" id="2.60.40.60:FF:000134">
    <property type="entry name" value="protocadherin Fat 4"/>
    <property type="match status" value="1"/>
</dbReference>
<feature type="compositionally biased region" description="Basic and acidic residues" evidence="12">
    <location>
        <begin position="800"/>
        <end position="819"/>
    </location>
</feature>
<feature type="transmembrane region" description="Helical" evidence="13">
    <location>
        <begin position="767"/>
        <end position="786"/>
    </location>
</feature>
<feature type="region of interest" description="Disordered" evidence="12">
    <location>
        <begin position="797"/>
        <end position="908"/>
    </location>
</feature>
<feature type="compositionally biased region" description="Polar residues" evidence="12">
    <location>
        <begin position="835"/>
        <end position="846"/>
    </location>
</feature>
<protein>
    <submittedName>
        <fullName evidence="16">Protocadherin</fullName>
    </submittedName>
</protein>